<evidence type="ECO:0000256" key="1">
    <source>
        <dbReference type="ARBA" id="ARBA00004141"/>
    </source>
</evidence>
<sequence>MQTLVLLGFVGLLAQLINGSLGMGYGVASTTFLVTLGTGPALASATVNLSQVGSQLASGFAHWRFGNVDWRIVRHLTLPGAAGAFAGAVLLSRISTAAAAPLMSSILLALGTYILVRFTLGGVPRPTLNRPLRAAFLAPLGLVAGFMNSAGGGGWGPVGTTALLASGKAEPRKVIGSISTSEFAIVLAGSAGFAVGLGLGGINLGWVVMMLLGGVLAAPMAAWLARTVPSRLLGPAVGGMIVVTNVRVLLDNAWAQNHAAVGYTVYGAVALAWAAAVAWSWRAHRAQRAAAAPEREAAPQHG</sequence>
<protein>
    <recommendedName>
        <fullName evidence="6">Probable membrane transporter protein</fullName>
    </recommendedName>
</protein>
<evidence type="ECO:0000256" key="2">
    <source>
        <dbReference type="ARBA" id="ARBA00009142"/>
    </source>
</evidence>
<dbReference type="OrthoDB" id="45564at2"/>
<evidence type="ECO:0000256" key="3">
    <source>
        <dbReference type="ARBA" id="ARBA00022692"/>
    </source>
</evidence>
<gene>
    <name evidence="7" type="ORF">FHX37_2918</name>
</gene>
<dbReference type="RefSeq" id="WP_141924365.1">
    <property type="nucleotide sequence ID" value="NZ_VFQC01000001.1"/>
</dbReference>
<feature type="transmembrane region" description="Helical" evidence="6">
    <location>
        <begin position="232"/>
        <end position="250"/>
    </location>
</feature>
<reference evidence="7 8" key="1">
    <citation type="submission" date="2019-06" db="EMBL/GenBank/DDBJ databases">
        <title>Sequencing the genomes of 1000 actinobacteria strains.</title>
        <authorList>
            <person name="Klenk H.-P."/>
        </authorList>
    </citation>
    <scope>NUCLEOTIDE SEQUENCE [LARGE SCALE GENOMIC DNA]</scope>
    <source>
        <strain evidence="7 8">DSM 45015</strain>
    </source>
</reference>
<keyword evidence="5 6" id="KW-0472">Membrane</keyword>
<dbReference type="PANTHER" id="PTHR43701">
    <property type="entry name" value="MEMBRANE TRANSPORTER PROTEIN MJ0441-RELATED"/>
    <property type="match status" value="1"/>
</dbReference>
<evidence type="ECO:0000313" key="8">
    <source>
        <dbReference type="Proteomes" id="UP000317422"/>
    </source>
</evidence>
<keyword evidence="8" id="KW-1185">Reference proteome</keyword>
<evidence type="ECO:0000313" key="7">
    <source>
        <dbReference type="EMBL" id="TQN32929.1"/>
    </source>
</evidence>
<evidence type="ECO:0000256" key="5">
    <source>
        <dbReference type="ARBA" id="ARBA00023136"/>
    </source>
</evidence>
<dbReference type="InterPro" id="IPR051598">
    <property type="entry name" value="TSUP/Inactive_protease-like"/>
</dbReference>
<feature type="transmembrane region" description="Helical" evidence="6">
    <location>
        <begin position="72"/>
        <end position="91"/>
    </location>
</feature>
<proteinExistence type="inferred from homology"/>
<organism evidence="7 8">
    <name type="scientific">Haloactinospora alba</name>
    <dbReference type="NCBI Taxonomy" id="405555"/>
    <lineage>
        <taxon>Bacteria</taxon>
        <taxon>Bacillati</taxon>
        <taxon>Actinomycetota</taxon>
        <taxon>Actinomycetes</taxon>
        <taxon>Streptosporangiales</taxon>
        <taxon>Nocardiopsidaceae</taxon>
        <taxon>Haloactinospora</taxon>
    </lineage>
</organism>
<feature type="transmembrane region" description="Helical" evidence="6">
    <location>
        <begin position="204"/>
        <end position="225"/>
    </location>
</feature>
<keyword evidence="3 6" id="KW-0812">Transmembrane</keyword>
<comment type="caution">
    <text evidence="7">The sequence shown here is derived from an EMBL/GenBank/DDBJ whole genome shotgun (WGS) entry which is preliminary data.</text>
</comment>
<dbReference type="Pfam" id="PF01925">
    <property type="entry name" value="TauE"/>
    <property type="match status" value="1"/>
</dbReference>
<comment type="similarity">
    <text evidence="2 6">Belongs to the 4-toluene sulfonate uptake permease (TSUP) (TC 2.A.102) family.</text>
</comment>
<feature type="transmembrane region" description="Helical" evidence="6">
    <location>
        <begin position="177"/>
        <end position="198"/>
    </location>
</feature>
<comment type="subcellular location">
    <subcellularLocation>
        <location evidence="6">Cell membrane</location>
        <topology evidence="6">Multi-pass membrane protein</topology>
    </subcellularLocation>
    <subcellularLocation>
        <location evidence="1">Membrane</location>
        <topology evidence="1">Multi-pass membrane protein</topology>
    </subcellularLocation>
</comment>
<keyword evidence="6" id="KW-1003">Cell membrane</keyword>
<evidence type="ECO:0000256" key="6">
    <source>
        <dbReference type="RuleBase" id="RU363041"/>
    </source>
</evidence>
<dbReference type="Proteomes" id="UP000317422">
    <property type="component" value="Unassembled WGS sequence"/>
</dbReference>
<feature type="transmembrane region" description="Helical" evidence="6">
    <location>
        <begin position="262"/>
        <end position="281"/>
    </location>
</feature>
<dbReference type="EMBL" id="VFQC01000001">
    <property type="protein sequence ID" value="TQN32929.1"/>
    <property type="molecule type" value="Genomic_DNA"/>
</dbReference>
<feature type="transmembrane region" description="Helical" evidence="6">
    <location>
        <begin position="136"/>
        <end position="165"/>
    </location>
</feature>
<dbReference type="InterPro" id="IPR002781">
    <property type="entry name" value="TM_pro_TauE-like"/>
</dbReference>
<evidence type="ECO:0000256" key="4">
    <source>
        <dbReference type="ARBA" id="ARBA00022989"/>
    </source>
</evidence>
<name>A0A543NM82_9ACTN</name>
<dbReference type="PANTHER" id="PTHR43701:SF12">
    <property type="entry name" value="MEMBRANE TRANSPORTER PROTEIN YTNM-RELATED"/>
    <property type="match status" value="1"/>
</dbReference>
<keyword evidence="4 6" id="KW-1133">Transmembrane helix</keyword>
<feature type="transmembrane region" description="Helical" evidence="6">
    <location>
        <begin position="98"/>
        <end position="116"/>
    </location>
</feature>
<dbReference type="GO" id="GO:0005886">
    <property type="term" value="C:plasma membrane"/>
    <property type="evidence" value="ECO:0007669"/>
    <property type="project" value="UniProtKB-SubCell"/>
</dbReference>
<dbReference type="AlphaFoldDB" id="A0A543NM82"/>
<accession>A0A543NM82</accession>